<evidence type="ECO:0000256" key="3">
    <source>
        <dbReference type="SAM" id="MobiDB-lite"/>
    </source>
</evidence>
<accession>A0ABV4Q8L6</accession>
<reference evidence="4 5" key="1">
    <citation type="submission" date="2023-11" db="EMBL/GenBank/DDBJ databases">
        <title>Actinomadura monticuli sp. nov., isolated from volcanic ash.</title>
        <authorList>
            <person name="Lee S.D."/>
            <person name="Yang H."/>
            <person name="Kim I.S."/>
        </authorList>
    </citation>
    <scope>NUCLEOTIDE SEQUENCE [LARGE SCALE GENOMIC DNA]</scope>
    <source>
        <strain evidence="4 5">DLS-62</strain>
    </source>
</reference>
<keyword evidence="5" id="KW-1185">Reference proteome</keyword>
<dbReference type="PROSITE" id="PS00092">
    <property type="entry name" value="N6_MTASE"/>
    <property type="match status" value="1"/>
</dbReference>
<dbReference type="InterPro" id="IPR002052">
    <property type="entry name" value="DNA_methylase_N6_adenine_CS"/>
</dbReference>
<dbReference type="Gene3D" id="3.40.50.150">
    <property type="entry name" value="Vaccinia Virus protein VP39"/>
    <property type="match status" value="1"/>
</dbReference>
<dbReference type="SUPFAM" id="SSF53335">
    <property type="entry name" value="S-adenosyl-L-methionine-dependent methyltransferases"/>
    <property type="match status" value="1"/>
</dbReference>
<dbReference type="Pfam" id="PF03602">
    <property type="entry name" value="Cons_hypoth95"/>
    <property type="match status" value="1"/>
</dbReference>
<dbReference type="PIRSF" id="PIRSF004553">
    <property type="entry name" value="CHP00095"/>
    <property type="match status" value="1"/>
</dbReference>
<keyword evidence="2 4" id="KW-0808">Transferase</keyword>
<feature type="region of interest" description="Disordered" evidence="3">
    <location>
        <begin position="1"/>
        <end position="27"/>
    </location>
</feature>
<keyword evidence="1 4" id="KW-0489">Methyltransferase</keyword>
<dbReference type="InterPro" id="IPR004398">
    <property type="entry name" value="RNA_MeTrfase_RsmD"/>
</dbReference>
<dbReference type="InterPro" id="IPR029063">
    <property type="entry name" value="SAM-dependent_MTases_sf"/>
</dbReference>
<name>A0ABV4Q8L6_9ACTN</name>
<dbReference type="Proteomes" id="UP001569963">
    <property type="component" value="Unassembled WGS sequence"/>
</dbReference>
<comment type="caution">
    <text evidence="4">The sequence shown here is derived from an EMBL/GenBank/DDBJ whole genome shotgun (WGS) entry which is preliminary data.</text>
</comment>
<evidence type="ECO:0000256" key="1">
    <source>
        <dbReference type="ARBA" id="ARBA00022603"/>
    </source>
</evidence>
<sequence length="200" mass="21272">MTRIIAGSAGGRRLAAPPGRDTRPTSDRAREGLFSTVLALLGPLDGLRVADLYAGSGAVGFEALSRGAAHALLVESHPRAMKVIRQNAAALGLPGAVPCADKVERLVRGKPDEPYDLIFADPPYALADASVTGLLEDLRDQGWAAPDALVVVERAARGPALDWPAGYEAERDRRYGEAVFWYGRAEGRVDTGEERVKACP</sequence>
<dbReference type="EMBL" id="JAXCEI010000004">
    <property type="protein sequence ID" value="MFA1539504.1"/>
    <property type="molecule type" value="Genomic_DNA"/>
</dbReference>
<dbReference type="PANTHER" id="PTHR43542:SF1">
    <property type="entry name" value="METHYLTRANSFERASE"/>
    <property type="match status" value="1"/>
</dbReference>
<evidence type="ECO:0000313" key="4">
    <source>
        <dbReference type="EMBL" id="MFA1539504.1"/>
    </source>
</evidence>
<evidence type="ECO:0000256" key="2">
    <source>
        <dbReference type="ARBA" id="ARBA00022679"/>
    </source>
</evidence>
<dbReference type="CDD" id="cd02440">
    <property type="entry name" value="AdoMet_MTases"/>
    <property type="match status" value="1"/>
</dbReference>
<dbReference type="NCBIfam" id="TIGR00095">
    <property type="entry name" value="16S rRNA (guanine(966)-N(2))-methyltransferase RsmD"/>
    <property type="match status" value="1"/>
</dbReference>
<evidence type="ECO:0000313" key="5">
    <source>
        <dbReference type="Proteomes" id="UP001569963"/>
    </source>
</evidence>
<dbReference type="PANTHER" id="PTHR43542">
    <property type="entry name" value="METHYLTRANSFERASE"/>
    <property type="match status" value="1"/>
</dbReference>
<protein>
    <submittedName>
        <fullName evidence="4">16S rRNA (Guanine(966)-N(2))-methyltransferase RsmD</fullName>
        <ecNumber evidence="4">2.1.1.171</ecNumber>
    </submittedName>
</protein>
<dbReference type="EC" id="2.1.1.171" evidence="4"/>
<organism evidence="4 5">
    <name type="scientific">Actinomadura monticuli</name>
    <dbReference type="NCBI Taxonomy" id="3097367"/>
    <lineage>
        <taxon>Bacteria</taxon>
        <taxon>Bacillati</taxon>
        <taxon>Actinomycetota</taxon>
        <taxon>Actinomycetes</taxon>
        <taxon>Streptosporangiales</taxon>
        <taxon>Thermomonosporaceae</taxon>
        <taxon>Actinomadura</taxon>
    </lineage>
</organism>
<dbReference type="RefSeq" id="WP_371949312.1">
    <property type="nucleotide sequence ID" value="NZ_JAXCEI010000004.1"/>
</dbReference>
<dbReference type="GO" id="GO:0052913">
    <property type="term" value="F:16S rRNA (guanine(966)-N(2))-methyltransferase activity"/>
    <property type="evidence" value="ECO:0007669"/>
    <property type="project" value="UniProtKB-EC"/>
</dbReference>
<proteinExistence type="predicted"/>
<gene>
    <name evidence="4" type="primary">rsmD</name>
    <name evidence="4" type="ORF">SM611_11230</name>
</gene>